<dbReference type="OrthoDB" id="985123at2759"/>
<dbReference type="STRING" id="93759.A0A1R3K8P2"/>
<keyword evidence="9" id="KW-1185">Reference proteome</keyword>
<feature type="domain" description="R13L1/DRL21-like LRR repeat region" evidence="7">
    <location>
        <begin position="248"/>
        <end position="374"/>
    </location>
</feature>
<dbReference type="InterPro" id="IPR038005">
    <property type="entry name" value="RX-like_CC"/>
</dbReference>
<evidence type="ECO:0000259" key="7">
    <source>
        <dbReference type="Pfam" id="PF25019"/>
    </source>
</evidence>
<gene>
    <name evidence="8" type="ORF">COLO4_10445</name>
</gene>
<evidence type="ECO:0000256" key="4">
    <source>
        <dbReference type="ARBA" id="ARBA00022821"/>
    </source>
</evidence>
<evidence type="ECO:0000256" key="1">
    <source>
        <dbReference type="ARBA" id="ARBA00022614"/>
    </source>
</evidence>
<dbReference type="Pfam" id="PF18052">
    <property type="entry name" value="Rx_N"/>
    <property type="match status" value="1"/>
</dbReference>
<keyword evidence="2" id="KW-0677">Repeat</keyword>
<dbReference type="AlphaFoldDB" id="A0A1R3K8P2"/>
<evidence type="ECO:0000259" key="6">
    <source>
        <dbReference type="Pfam" id="PF18052"/>
    </source>
</evidence>
<keyword evidence="3" id="KW-0547">Nucleotide-binding</keyword>
<evidence type="ECO:0000256" key="2">
    <source>
        <dbReference type="ARBA" id="ARBA00022737"/>
    </source>
</evidence>
<dbReference type="GO" id="GO:0043531">
    <property type="term" value="F:ADP binding"/>
    <property type="evidence" value="ECO:0007669"/>
    <property type="project" value="InterPro"/>
</dbReference>
<dbReference type="InterPro" id="IPR056789">
    <property type="entry name" value="LRR_R13L1-DRL21"/>
</dbReference>
<keyword evidence="5" id="KW-0067">ATP-binding</keyword>
<dbReference type="Gene3D" id="1.10.8.430">
    <property type="entry name" value="Helical domain of apoptotic protease-activating factors"/>
    <property type="match status" value="1"/>
</dbReference>
<dbReference type="Pfam" id="PF25019">
    <property type="entry name" value="LRR_R13L1-DRL21"/>
    <property type="match status" value="1"/>
</dbReference>
<accession>A0A1R3K8P2</accession>
<dbReference type="GO" id="GO:0051707">
    <property type="term" value="P:response to other organism"/>
    <property type="evidence" value="ECO:0007669"/>
    <property type="project" value="UniProtKB-ARBA"/>
</dbReference>
<sequence>MADALISAVLQQLAAILFQEAQYGRRLVMGVKEEEVQKLDSTLRTIRAVLADAEKRQLKEQAVRLWLERFQNVSFDIEDVLDEWKIAILKLQIARNQRHPSTNSIILSKVSSWIYSPSTYITQSFHRYDIGVKIRKINQRLQIIAREKDDYAFSTVVDQSRKFDSELLERTITTSFIDVSDIHGRDRDINVLLSKEDCWSVFSCLAFSGRNAKDRESLEDIGRNIANKCQGLPLAAKALGGLLRFKSLGDLGNLIHLRGDLEIRGLGNVIEPSEAKKAQLCSKSGLRGLRLKFDPQDIQQMDSQDEYLILEALQPPPHLESLGILSYKGPIAFPNWMTSLTMLKRIQLHNCLNWESLPPMGKLQFLESLEIEVMNNVKKVGEEFLGINTKIAFPVLKKLKFHYMKEWEEWEYGNMLTSRGEKHAAIMPQLHSLTINYCVKLKALPSHLLRNTTLQELHIKGCPVVGARFEKGRGEDWPSISHIPVIQIDDEMLRLDDEDDWLSSGR</sequence>
<comment type="caution">
    <text evidence="8">The sequence shown here is derived from an EMBL/GenBank/DDBJ whole genome shotgun (WGS) entry which is preliminary data.</text>
</comment>
<dbReference type="SUPFAM" id="SSF52540">
    <property type="entry name" value="P-loop containing nucleoside triphosphate hydrolases"/>
    <property type="match status" value="1"/>
</dbReference>
<dbReference type="GO" id="GO:0005524">
    <property type="term" value="F:ATP binding"/>
    <property type="evidence" value="ECO:0007669"/>
    <property type="project" value="UniProtKB-KW"/>
</dbReference>
<dbReference type="InterPro" id="IPR032675">
    <property type="entry name" value="LRR_dom_sf"/>
</dbReference>
<reference evidence="9" key="1">
    <citation type="submission" date="2013-09" db="EMBL/GenBank/DDBJ databases">
        <title>Corchorus olitorius genome sequencing.</title>
        <authorList>
            <person name="Alam M."/>
            <person name="Haque M.S."/>
            <person name="Islam M.S."/>
            <person name="Emdad E.M."/>
            <person name="Islam M.M."/>
            <person name="Ahmed B."/>
            <person name="Halim A."/>
            <person name="Hossen Q.M.M."/>
            <person name="Hossain M.Z."/>
            <person name="Ahmed R."/>
            <person name="Khan M.M."/>
            <person name="Islam R."/>
            <person name="Rashid M.M."/>
            <person name="Khan S.A."/>
            <person name="Rahman M.S."/>
            <person name="Alam M."/>
            <person name="Yahiya A.S."/>
            <person name="Khan M.S."/>
            <person name="Azam M.S."/>
            <person name="Haque T."/>
            <person name="Lashkar M.Z.H."/>
            <person name="Akhand A.I."/>
            <person name="Morshed G."/>
            <person name="Roy S."/>
            <person name="Uddin K.S."/>
            <person name="Rabeya T."/>
            <person name="Hossain A.S."/>
            <person name="Chowdhury A."/>
            <person name="Snigdha A.R."/>
            <person name="Mortoza M.S."/>
            <person name="Matin S.A."/>
            <person name="Hoque S.M.E."/>
            <person name="Islam M.K."/>
            <person name="Roy D.K."/>
            <person name="Haider R."/>
            <person name="Moosa M.M."/>
            <person name="Elias S.M."/>
            <person name="Hasan A.M."/>
            <person name="Jahan S."/>
            <person name="Shafiuddin M."/>
            <person name="Mahmood N."/>
            <person name="Shommy N.S."/>
        </authorList>
    </citation>
    <scope>NUCLEOTIDE SEQUENCE [LARGE SCALE GENOMIC DNA]</scope>
    <source>
        <strain evidence="9">cv. O-4</strain>
    </source>
</reference>
<evidence type="ECO:0000256" key="3">
    <source>
        <dbReference type="ARBA" id="ARBA00022741"/>
    </source>
</evidence>
<dbReference type="PANTHER" id="PTHR36766:SF40">
    <property type="entry name" value="DISEASE RESISTANCE PROTEIN RGA3"/>
    <property type="match status" value="1"/>
</dbReference>
<evidence type="ECO:0000313" key="8">
    <source>
        <dbReference type="EMBL" id="OMP03388.1"/>
    </source>
</evidence>
<name>A0A1R3K8P2_9ROSI</name>
<evidence type="ECO:0000313" key="9">
    <source>
        <dbReference type="Proteomes" id="UP000187203"/>
    </source>
</evidence>
<dbReference type="InterPro" id="IPR041118">
    <property type="entry name" value="Rx_N"/>
</dbReference>
<dbReference type="Gene3D" id="1.20.5.4130">
    <property type="match status" value="1"/>
</dbReference>
<keyword evidence="1" id="KW-0433">Leucine-rich repeat</keyword>
<dbReference type="InterPro" id="IPR042197">
    <property type="entry name" value="Apaf_helical"/>
</dbReference>
<protein>
    <submittedName>
        <fullName evidence="8">NB-ARC domain-containing protein</fullName>
    </submittedName>
</protein>
<dbReference type="Proteomes" id="UP000187203">
    <property type="component" value="Unassembled WGS sequence"/>
</dbReference>
<dbReference type="InterPro" id="IPR027417">
    <property type="entry name" value="P-loop_NTPase"/>
</dbReference>
<feature type="domain" description="Disease resistance N-terminal" evidence="6">
    <location>
        <begin position="6"/>
        <end position="97"/>
    </location>
</feature>
<dbReference type="EMBL" id="AWUE01014513">
    <property type="protein sequence ID" value="OMP03388.1"/>
    <property type="molecule type" value="Genomic_DNA"/>
</dbReference>
<dbReference type="CDD" id="cd14798">
    <property type="entry name" value="RX-CC_like"/>
    <property type="match status" value="1"/>
</dbReference>
<evidence type="ECO:0000256" key="5">
    <source>
        <dbReference type="ARBA" id="ARBA00022840"/>
    </source>
</evidence>
<dbReference type="Gene3D" id="3.80.10.10">
    <property type="entry name" value="Ribonuclease Inhibitor"/>
    <property type="match status" value="1"/>
</dbReference>
<dbReference type="PANTHER" id="PTHR36766">
    <property type="entry name" value="PLANT BROAD-SPECTRUM MILDEW RESISTANCE PROTEIN RPW8"/>
    <property type="match status" value="1"/>
</dbReference>
<dbReference type="GO" id="GO:0006952">
    <property type="term" value="P:defense response"/>
    <property type="evidence" value="ECO:0007669"/>
    <property type="project" value="UniProtKB-KW"/>
</dbReference>
<keyword evidence="4" id="KW-0611">Plant defense</keyword>
<dbReference type="SUPFAM" id="SSF52047">
    <property type="entry name" value="RNI-like"/>
    <property type="match status" value="1"/>
</dbReference>
<organism evidence="8 9">
    <name type="scientific">Corchorus olitorius</name>
    <dbReference type="NCBI Taxonomy" id="93759"/>
    <lineage>
        <taxon>Eukaryota</taxon>
        <taxon>Viridiplantae</taxon>
        <taxon>Streptophyta</taxon>
        <taxon>Embryophyta</taxon>
        <taxon>Tracheophyta</taxon>
        <taxon>Spermatophyta</taxon>
        <taxon>Magnoliopsida</taxon>
        <taxon>eudicotyledons</taxon>
        <taxon>Gunneridae</taxon>
        <taxon>Pentapetalae</taxon>
        <taxon>rosids</taxon>
        <taxon>malvids</taxon>
        <taxon>Malvales</taxon>
        <taxon>Malvaceae</taxon>
        <taxon>Grewioideae</taxon>
        <taxon>Apeibeae</taxon>
        <taxon>Corchorus</taxon>
    </lineage>
</organism>
<proteinExistence type="predicted"/>